<evidence type="ECO:0000256" key="1">
    <source>
        <dbReference type="ARBA" id="ARBA00022729"/>
    </source>
</evidence>
<gene>
    <name evidence="7" type="primary">LOC100765079</name>
</gene>
<comment type="similarity">
    <text evidence="4">Belongs to the immunoglobulin superfamily. CEA family.</text>
</comment>
<dbReference type="InterPro" id="IPR013098">
    <property type="entry name" value="Ig_I-set"/>
</dbReference>
<dbReference type="InterPro" id="IPR003599">
    <property type="entry name" value="Ig_sub"/>
</dbReference>
<dbReference type="GO" id="GO:0002682">
    <property type="term" value="P:regulation of immune system process"/>
    <property type="evidence" value="ECO:0007669"/>
    <property type="project" value="TreeGrafter"/>
</dbReference>
<proteinExistence type="inferred from homology"/>
<evidence type="ECO:0000259" key="6">
    <source>
        <dbReference type="PROSITE" id="PS50835"/>
    </source>
</evidence>
<feature type="chain" id="PRO_5034513005" evidence="5">
    <location>
        <begin position="34"/>
        <end position="235"/>
    </location>
</feature>
<evidence type="ECO:0000313" key="8">
    <source>
        <dbReference type="Proteomes" id="UP000694386"/>
    </source>
</evidence>
<dbReference type="SMART" id="SM00409">
    <property type="entry name" value="IG"/>
    <property type="match status" value="2"/>
</dbReference>
<dbReference type="Pfam" id="PF07679">
    <property type="entry name" value="I-set"/>
    <property type="match status" value="1"/>
</dbReference>
<sequence>KGAETMESPSLLLCKGLLLTASLLACWTSPTKALRTTKEIRFSAAKGARVLLSVPSQAVNLLSFHWYKGKDANEDFTIAHYEKAKGSLKLGNQISGREEIYMDGSMLLQNVTQEDTGIYTLEIFGSDDLYEITYVHLQVYTIVTQPYLQLNHTTVKRRKNVSIFTCVTPDTGVDINWFFNYKPLNLTERTTLSSEKHKLTINPVWRADAGIYQCEVSNSFSSRRSNPLLFVVAYG</sequence>
<dbReference type="Pfam" id="PF07686">
    <property type="entry name" value="V-set"/>
    <property type="match status" value="1"/>
</dbReference>
<reference evidence="7" key="1">
    <citation type="submission" date="2025-08" db="UniProtKB">
        <authorList>
            <consortium name="Ensembl"/>
        </authorList>
    </citation>
    <scope>IDENTIFICATION</scope>
</reference>
<dbReference type="Ensembl" id="ENSCGRT00001021507.1">
    <property type="protein sequence ID" value="ENSCGRP00001017263.1"/>
    <property type="gene ID" value="ENSCGRG00001017353.1"/>
</dbReference>
<dbReference type="CDD" id="cd05774">
    <property type="entry name" value="IgV_CEACAM_D1"/>
    <property type="match status" value="1"/>
</dbReference>
<dbReference type="SUPFAM" id="SSF48726">
    <property type="entry name" value="Immunoglobulin"/>
    <property type="match status" value="2"/>
</dbReference>
<dbReference type="FunFam" id="2.60.40.10:FF:000244">
    <property type="entry name" value="carcinoembryonic antigen-related cell adhesion molecule 16"/>
    <property type="match status" value="1"/>
</dbReference>
<keyword evidence="3" id="KW-0393">Immunoglobulin domain</keyword>
<reference evidence="7" key="2">
    <citation type="submission" date="2025-09" db="UniProtKB">
        <authorList>
            <consortium name="Ensembl"/>
        </authorList>
    </citation>
    <scope>IDENTIFICATION</scope>
</reference>
<protein>
    <submittedName>
        <fullName evidence="7">CEA cell adhesion molecule 15</fullName>
    </submittedName>
</protein>
<feature type="domain" description="Ig-like" evidence="6">
    <location>
        <begin position="146"/>
        <end position="230"/>
    </location>
</feature>
<dbReference type="InterPro" id="IPR003598">
    <property type="entry name" value="Ig_sub2"/>
</dbReference>
<dbReference type="GO" id="GO:0009986">
    <property type="term" value="C:cell surface"/>
    <property type="evidence" value="ECO:0007669"/>
    <property type="project" value="TreeGrafter"/>
</dbReference>
<dbReference type="AlphaFoldDB" id="A0A8C2MHH8"/>
<feature type="signal peptide" evidence="5">
    <location>
        <begin position="1"/>
        <end position="33"/>
    </location>
</feature>
<name>A0A8C2MHH8_CRIGR</name>
<dbReference type="GO" id="GO:0005886">
    <property type="term" value="C:plasma membrane"/>
    <property type="evidence" value="ECO:0007669"/>
    <property type="project" value="TreeGrafter"/>
</dbReference>
<evidence type="ECO:0000256" key="4">
    <source>
        <dbReference type="ARBA" id="ARBA00038222"/>
    </source>
</evidence>
<dbReference type="GeneTree" id="ENSGT01100000263479"/>
<keyword evidence="2" id="KW-0325">Glycoprotein</keyword>
<dbReference type="Proteomes" id="UP000694386">
    <property type="component" value="Unplaced"/>
</dbReference>
<dbReference type="PANTHER" id="PTHR44427">
    <property type="entry name" value="CARCINOEMBRYONIC ANTIGEN-RELATED CELL ADHESION MOLECULE 19"/>
    <property type="match status" value="1"/>
</dbReference>
<dbReference type="InterPro" id="IPR013106">
    <property type="entry name" value="Ig_V-set"/>
</dbReference>
<evidence type="ECO:0000313" key="7">
    <source>
        <dbReference type="Ensembl" id="ENSCGRP00001017263.1"/>
    </source>
</evidence>
<dbReference type="InterPro" id="IPR050831">
    <property type="entry name" value="CEA_cell_adhesion"/>
</dbReference>
<dbReference type="GO" id="GO:0007165">
    <property type="term" value="P:signal transduction"/>
    <property type="evidence" value="ECO:0007669"/>
    <property type="project" value="TreeGrafter"/>
</dbReference>
<dbReference type="SMART" id="SM00408">
    <property type="entry name" value="IGc2"/>
    <property type="match status" value="1"/>
</dbReference>
<dbReference type="PANTHER" id="PTHR44427:SF1">
    <property type="entry name" value="CARCINOEMBRYONIC ANTIGEN-RELATED CELL ADHESION MOLECULE 1"/>
    <property type="match status" value="1"/>
</dbReference>
<evidence type="ECO:0000256" key="3">
    <source>
        <dbReference type="ARBA" id="ARBA00023319"/>
    </source>
</evidence>
<dbReference type="PROSITE" id="PS50835">
    <property type="entry name" value="IG_LIKE"/>
    <property type="match status" value="1"/>
</dbReference>
<dbReference type="InterPro" id="IPR036179">
    <property type="entry name" value="Ig-like_dom_sf"/>
</dbReference>
<dbReference type="OMA" id="WFFNYKP"/>
<dbReference type="InterPro" id="IPR007110">
    <property type="entry name" value="Ig-like_dom"/>
</dbReference>
<dbReference type="GO" id="GO:1990782">
    <property type="term" value="F:protein tyrosine kinase binding"/>
    <property type="evidence" value="ECO:0007669"/>
    <property type="project" value="TreeGrafter"/>
</dbReference>
<accession>A0A8C2MHH8</accession>
<dbReference type="Gene3D" id="2.60.40.10">
    <property type="entry name" value="Immunoglobulins"/>
    <property type="match status" value="2"/>
</dbReference>
<dbReference type="InterPro" id="IPR013783">
    <property type="entry name" value="Ig-like_fold"/>
</dbReference>
<evidence type="ECO:0000256" key="2">
    <source>
        <dbReference type="ARBA" id="ARBA00023180"/>
    </source>
</evidence>
<evidence type="ECO:0000256" key="5">
    <source>
        <dbReference type="SAM" id="SignalP"/>
    </source>
</evidence>
<keyword evidence="1 5" id="KW-0732">Signal</keyword>
<organism evidence="7 8">
    <name type="scientific">Cricetulus griseus</name>
    <name type="common">Chinese hamster</name>
    <name type="synonym">Cricetulus barabensis griseus</name>
    <dbReference type="NCBI Taxonomy" id="10029"/>
    <lineage>
        <taxon>Eukaryota</taxon>
        <taxon>Metazoa</taxon>
        <taxon>Chordata</taxon>
        <taxon>Craniata</taxon>
        <taxon>Vertebrata</taxon>
        <taxon>Euteleostomi</taxon>
        <taxon>Mammalia</taxon>
        <taxon>Eutheria</taxon>
        <taxon>Euarchontoglires</taxon>
        <taxon>Glires</taxon>
        <taxon>Rodentia</taxon>
        <taxon>Myomorpha</taxon>
        <taxon>Muroidea</taxon>
        <taxon>Cricetidae</taxon>
        <taxon>Cricetinae</taxon>
        <taxon>Cricetulus</taxon>
    </lineage>
</organism>